<gene>
    <name evidence="1" type="ORF">PNIG_a2034</name>
</gene>
<dbReference type="Proteomes" id="UP000198329">
    <property type="component" value="Chromosome I"/>
</dbReference>
<keyword evidence="2" id="KW-1185">Reference proteome</keyword>
<proteinExistence type="predicted"/>
<accession>A0AAC9UI71</accession>
<protein>
    <recommendedName>
        <fullName evidence="3">Lipoprotein</fullName>
    </recommendedName>
</protein>
<dbReference type="EMBL" id="CP011036">
    <property type="protein sequence ID" value="ASM54096.1"/>
    <property type="molecule type" value="Genomic_DNA"/>
</dbReference>
<sequence>MKSVFITAAICAVLVGCGNKEEVQATQLTPPPKDFISPDRFLKFRLEAASDILKTAATADGSITTTTSQYKTRYDSTDGVITYSEIYLLDTAPCSQTETFDPIAVLNAVAVNPKKLEEQDRMTHLVTYYDHQEKLKISVTCEQDGTPIVVRFSNKYYGH</sequence>
<evidence type="ECO:0008006" key="3">
    <source>
        <dbReference type="Google" id="ProtNLM"/>
    </source>
</evidence>
<evidence type="ECO:0000313" key="2">
    <source>
        <dbReference type="Proteomes" id="UP000198329"/>
    </source>
</evidence>
<organism evidence="1 2">
    <name type="scientific">Pseudoalteromonas nigrifaciens</name>
    <dbReference type="NCBI Taxonomy" id="28109"/>
    <lineage>
        <taxon>Bacteria</taxon>
        <taxon>Pseudomonadati</taxon>
        <taxon>Pseudomonadota</taxon>
        <taxon>Gammaproteobacteria</taxon>
        <taxon>Alteromonadales</taxon>
        <taxon>Pseudoalteromonadaceae</taxon>
        <taxon>Pseudoalteromonas</taxon>
    </lineage>
</organism>
<dbReference type="PROSITE" id="PS51257">
    <property type="entry name" value="PROKAR_LIPOPROTEIN"/>
    <property type="match status" value="1"/>
</dbReference>
<reference evidence="1 2" key="1">
    <citation type="submission" date="2015-03" db="EMBL/GenBank/DDBJ databases">
        <authorList>
            <person name="Xie B.-B."/>
            <person name="Rong J.-C."/>
            <person name="Qin Q.-L."/>
            <person name="Zhang Y.-Z."/>
        </authorList>
    </citation>
    <scope>NUCLEOTIDE SEQUENCE [LARGE SCALE GENOMIC DNA]</scope>
    <source>
        <strain evidence="1 2">KMM 661</strain>
    </source>
</reference>
<name>A0AAC9UI71_9GAMM</name>
<dbReference type="RefSeq" id="WP_089368295.1">
    <property type="nucleotide sequence ID" value="NZ_BJXZ01000023.1"/>
</dbReference>
<evidence type="ECO:0000313" key="1">
    <source>
        <dbReference type="EMBL" id="ASM54096.1"/>
    </source>
</evidence>
<dbReference type="KEGG" id="png:PNIG_a2034"/>
<dbReference type="GeneID" id="300941744"/>
<dbReference type="AlphaFoldDB" id="A0AAC9UI71"/>